<dbReference type="EMBL" id="CADCUD010000007">
    <property type="protein sequence ID" value="CAA9310108.1"/>
    <property type="molecule type" value="Genomic_DNA"/>
</dbReference>
<reference evidence="1" key="1">
    <citation type="submission" date="2020-02" db="EMBL/GenBank/DDBJ databases">
        <authorList>
            <person name="Meier V. D."/>
        </authorList>
    </citation>
    <scope>NUCLEOTIDE SEQUENCE</scope>
    <source>
        <strain evidence="1">AVDCRST_MAG46</strain>
    </source>
</reference>
<sequence length="34" mass="3659">MPATDDLHLRRTLPVVARGLIGPVQVALSVCECQ</sequence>
<accession>A0A6J4KMQ0</accession>
<protein>
    <submittedName>
        <fullName evidence="1">Uncharacterized protein</fullName>
    </submittedName>
</protein>
<organism evidence="1">
    <name type="scientific">uncultured Nocardioidaceae bacterium</name>
    <dbReference type="NCBI Taxonomy" id="253824"/>
    <lineage>
        <taxon>Bacteria</taxon>
        <taxon>Bacillati</taxon>
        <taxon>Actinomycetota</taxon>
        <taxon>Actinomycetes</taxon>
        <taxon>Propionibacteriales</taxon>
        <taxon>Nocardioidaceae</taxon>
        <taxon>environmental samples</taxon>
    </lineage>
</organism>
<gene>
    <name evidence="1" type="ORF">AVDCRST_MAG46-87</name>
</gene>
<name>A0A6J4KMQ0_9ACTN</name>
<dbReference type="AlphaFoldDB" id="A0A6J4KMQ0"/>
<evidence type="ECO:0000313" key="1">
    <source>
        <dbReference type="EMBL" id="CAA9310108.1"/>
    </source>
</evidence>
<proteinExistence type="predicted"/>